<name>A0A512AXL1_9BACT</name>
<keyword evidence="5" id="KW-0998">Cell outer membrane</keyword>
<evidence type="ECO:0000313" key="8">
    <source>
        <dbReference type="EMBL" id="GEO04455.1"/>
    </source>
</evidence>
<reference evidence="8 9" key="1">
    <citation type="submission" date="2019-07" db="EMBL/GenBank/DDBJ databases">
        <title>Whole genome shotgun sequence of Adhaeribacter aerolatus NBRC 106133.</title>
        <authorList>
            <person name="Hosoyama A."/>
            <person name="Uohara A."/>
            <person name="Ohji S."/>
            <person name="Ichikawa N."/>
        </authorList>
    </citation>
    <scope>NUCLEOTIDE SEQUENCE [LARGE SCALE GENOMIC DNA]</scope>
    <source>
        <strain evidence="8 9">NBRC 106133</strain>
    </source>
</reference>
<protein>
    <submittedName>
        <fullName evidence="8">Membrane protein</fullName>
    </submittedName>
</protein>
<dbReference type="Pfam" id="PF14322">
    <property type="entry name" value="SusD-like_3"/>
    <property type="match status" value="1"/>
</dbReference>
<sequence>MKKLIFNIFNLSDKKKIIVALFAGFLLTACGDDMLREDPKDRLATVNFYKTKADAQAAIDAIYQPIRSTYSGTDWGGQFTGAEDYAMGTGIYLPLSQYVMNSSAIARTDAAWRAFYQTIRNANMALKYIPPIAMDETEKNAFLGEARFLRALAYRDLVRSWGGVPLRTEPTESLGASAISAERASAADVYNLIIEDLKFAETHLPNKQALAGKPSKWAAKTMLADIYLYTEKWPEARDKADEVIKSGAYALVPVTQPNDFELIFGPTALTSTEDVFSFKYSRSLGGSQIAQQYSMSNSAYSSGGYGSFYGLPTFPLLRDWDKNDLRYKFNIYTSYPTKSGTIVQTSPDQPLLFGKFKDAGFAPSHGNDFPIYRYPDALLIYAEAANQVNNGPTALAVERLNMVRRRGYGYNPTSPSPVDYTLSTAPTAQAFRNLVLQERAYEFLCEFKRWFDLVRTKTVKQVIKAAKGTDVTDNFLLFPIPKVEMDNNPALGPEDQNPGY</sequence>
<dbReference type="CDD" id="cd08977">
    <property type="entry name" value="SusD"/>
    <property type="match status" value="1"/>
</dbReference>
<comment type="caution">
    <text evidence="8">The sequence shown here is derived from an EMBL/GenBank/DDBJ whole genome shotgun (WGS) entry which is preliminary data.</text>
</comment>
<evidence type="ECO:0000256" key="4">
    <source>
        <dbReference type="ARBA" id="ARBA00023136"/>
    </source>
</evidence>
<evidence type="ECO:0000259" key="6">
    <source>
        <dbReference type="Pfam" id="PF07980"/>
    </source>
</evidence>
<dbReference type="EMBL" id="BJYS01000014">
    <property type="protein sequence ID" value="GEO04455.1"/>
    <property type="molecule type" value="Genomic_DNA"/>
</dbReference>
<dbReference type="AlphaFoldDB" id="A0A512AXL1"/>
<evidence type="ECO:0000313" key="9">
    <source>
        <dbReference type="Proteomes" id="UP000321532"/>
    </source>
</evidence>
<evidence type="ECO:0000256" key="1">
    <source>
        <dbReference type="ARBA" id="ARBA00004442"/>
    </source>
</evidence>
<organism evidence="8 9">
    <name type="scientific">Adhaeribacter aerolatus</name>
    <dbReference type="NCBI Taxonomy" id="670289"/>
    <lineage>
        <taxon>Bacteria</taxon>
        <taxon>Pseudomonadati</taxon>
        <taxon>Bacteroidota</taxon>
        <taxon>Cytophagia</taxon>
        <taxon>Cytophagales</taxon>
        <taxon>Hymenobacteraceae</taxon>
        <taxon>Adhaeribacter</taxon>
    </lineage>
</organism>
<evidence type="ECO:0000256" key="2">
    <source>
        <dbReference type="ARBA" id="ARBA00006275"/>
    </source>
</evidence>
<proteinExistence type="inferred from homology"/>
<dbReference type="InterPro" id="IPR012944">
    <property type="entry name" value="SusD_RagB_dom"/>
</dbReference>
<accession>A0A512AXL1</accession>
<feature type="domain" description="SusD-like N-terminal" evidence="7">
    <location>
        <begin position="95"/>
        <end position="228"/>
    </location>
</feature>
<dbReference type="OrthoDB" id="5694214at2"/>
<dbReference type="PROSITE" id="PS51257">
    <property type="entry name" value="PROKAR_LIPOPROTEIN"/>
    <property type="match status" value="1"/>
</dbReference>
<dbReference type="InterPro" id="IPR011990">
    <property type="entry name" value="TPR-like_helical_dom_sf"/>
</dbReference>
<comment type="similarity">
    <text evidence="2">Belongs to the SusD family.</text>
</comment>
<dbReference type="GO" id="GO:0009279">
    <property type="term" value="C:cell outer membrane"/>
    <property type="evidence" value="ECO:0007669"/>
    <property type="project" value="UniProtKB-SubCell"/>
</dbReference>
<evidence type="ECO:0000256" key="3">
    <source>
        <dbReference type="ARBA" id="ARBA00022729"/>
    </source>
</evidence>
<dbReference type="SUPFAM" id="SSF48452">
    <property type="entry name" value="TPR-like"/>
    <property type="match status" value="1"/>
</dbReference>
<keyword evidence="9" id="KW-1185">Reference proteome</keyword>
<gene>
    <name evidence="8" type="ORF">AAE02nite_21190</name>
</gene>
<evidence type="ECO:0000256" key="5">
    <source>
        <dbReference type="ARBA" id="ARBA00023237"/>
    </source>
</evidence>
<dbReference type="Proteomes" id="UP000321532">
    <property type="component" value="Unassembled WGS sequence"/>
</dbReference>
<dbReference type="Pfam" id="PF07980">
    <property type="entry name" value="SusD_RagB"/>
    <property type="match status" value="1"/>
</dbReference>
<keyword evidence="3" id="KW-0732">Signal</keyword>
<dbReference type="RefSeq" id="WP_146897714.1">
    <property type="nucleotide sequence ID" value="NZ_BJYS01000014.1"/>
</dbReference>
<evidence type="ECO:0000259" key="7">
    <source>
        <dbReference type="Pfam" id="PF14322"/>
    </source>
</evidence>
<comment type="subcellular location">
    <subcellularLocation>
        <location evidence="1">Cell outer membrane</location>
    </subcellularLocation>
</comment>
<feature type="domain" description="RagB/SusD" evidence="6">
    <location>
        <begin position="366"/>
        <end position="500"/>
    </location>
</feature>
<dbReference type="InterPro" id="IPR033985">
    <property type="entry name" value="SusD-like_N"/>
</dbReference>
<dbReference type="Gene3D" id="1.25.40.390">
    <property type="match status" value="1"/>
</dbReference>
<keyword evidence="4" id="KW-0472">Membrane</keyword>